<reference evidence="3" key="1">
    <citation type="submission" date="2020-04" db="EMBL/GenBank/DDBJ databases">
        <authorList>
            <person name="Neveu A P."/>
        </authorList>
    </citation>
    <scope>NUCLEOTIDE SEQUENCE</scope>
    <source>
        <tissue evidence="3">Whole embryo</tissue>
    </source>
</reference>
<evidence type="ECO:0000313" key="3">
    <source>
        <dbReference type="EMBL" id="CAB3263518.1"/>
    </source>
</evidence>
<dbReference type="InterPro" id="IPR039631">
    <property type="entry name" value="LRRC42"/>
</dbReference>
<dbReference type="AlphaFoldDB" id="A0A6F9DKK9"/>
<evidence type="ECO:0000256" key="1">
    <source>
        <dbReference type="ARBA" id="ARBA00022614"/>
    </source>
</evidence>
<dbReference type="SUPFAM" id="SSF52047">
    <property type="entry name" value="RNI-like"/>
    <property type="match status" value="1"/>
</dbReference>
<dbReference type="EMBL" id="LR787656">
    <property type="protein sequence ID" value="CAB3263518.1"/>
    <property type="molecule type" value="mRNA"/>
</dbReference>
<name>A0A6F9DKK9_9ASCI</name>
<protein>
    <submittedName>
        <fullName evidence="3">Leucine-rich repeat-containing protein 42-like</fullName>
    </submittedName>
</protein>
<keyword evidence="2" id="KW-0677">Repeat</keyword>
<evidence type="ECO:0000256" key="2">
    <source>
        <dbReference type="ARBA" id="ARBA00022737"/>
    </source>
</evidence>
<proteinExistence type="evidence at transcript level"/>
<sequence>MEGFSSKIYYQNFKNPHSHSEVISPLVSSVTGQVYYKSQPVGGSEAKSNRFLSKSLKYKEAFDPTSLVSLRKCCMDYVVKNFHLVDSLEGFPELVAKELFDECCIFGYFQPDSAGNWLKILHVFTDTYGDAMLQSLNLSGRWLFLSLHIDYLTAYESLEFVDFSNCRVGNDHDALSYLGSLTGLKKLYLCNNCISTNGIKLLTQSQRRKSIGLQKLEVLRLDGNPKITLDILPYFRSLEALEIIVVSNSPDIETEDIKFGSQLCGSFSQCPHSVRFHQREWESSAGDVGEGWAVPLIKSYLFDMEESIQRKQSKTNLGKGKGNFYSKPKTVSKSNVDASVVCKNHLIICKCSKNLKTPLLGKRSSQNVALHSNQSKRKCTVNLSKSGADKGKLHIDTNLLDLYR</sequence>
<dbReference type="PANTHER" id="PTHR31994">
    <property type="entry name" value="LEUCINE-RICH REPEAT-CONTAINING PROTEIN 42"/>
    <property type="match status" value="1"/>
</dbReference>
<dbReference type="Gene3D" id="3.80.10.10">
    <property type="entry name" value="Ribonuclease Inhibitor"/>
    <property type="match status" value="1"/>
</dbReference>
<dbReference type="InterPro" id="IPR032675">
    <property type="entry name" value="LRR_dom_sf"/>
</dbReference>
<organism evidence="3">
    <name type="scientific">Phallusia mammillata</name>
    <dbReference type="NCBI Taxonomy" id="59560"/>
    <lineage>
        <taxon>Eukaryota</taxon>
        <taxon>Metazoa</taxon>
        <taxon>Chordata</taxon>
        <taxon>Tunicata</taxon>
        <taxon>Ascidiacea</taxon>
        <taxon>Phlebobranchia</taxon>
        <taxon>Ascidiidae</taxon>
        <taxon>Phallusia</taxon>
    </lineage>
</organism>
<gene>
    <name evidence="3" type="primary">Lrrc42</name>
</gene>
<accession>A0A6F9DKK9</accession>
<dbReference type="PANTHER" id="PTHR31994:SF3">
    <property type="entry name" value="LEUCINE-RICH REPEAT-CONTAINING PROTEIN 42"/>
    <property type="match status" value="1"/>
</dbReference>
<keyword evidence="1" id="KW-0433">Leucine-rich repeat</keyword>